<keyword evidence="3" id="KW-1185">Reference proteome</keyword>
<gene>
    <name evidence="2" type="ORF">HMPREF9141_1460</name>
</gene>
<reference evidence="2 3" key="1">
    <citation type="submission" date="2011-01" db="EMBL/GenBank/DDBJ databases">
        <authorList>
            <person name="Muzny D."/>
            <person name="Qin X."/>
            <person name="Deng J."/>
            <person name="Jiang H."/>
            <person name="Liu Y."/>
            <person name="Qu J."/>
            <person name="Song X.-Z."/>
            <person name="Zhang L."/>
            <person name="Thornton R."/>
            <person name="Coyle M."/>
            <person name="Francisco L."/>
            <person name="Jackson L."/>
            <person name="Javaid M."/>
            <person name="Korchina V."/>
            <person name="Kovar C."/>
            <person name="Mata R."/>
            <person name="Mathew T."/>
            <person name="Ngo R."/>
            <person name="Nguyen L."/>
            <person name="Nguyen N."/>
            <person name="Okwuonu G."/>
            <person name="Ongeri F."/>
            <person name="Pham C."/>
            <person name="Simmons D."/>
            <person name="Wilczek-Boney K."/>
            <person name="Hale W."/>
            <person name="Jakkamsetti A."/>
            <person name="Pham P."/>
            <person name="Ruth R."/>
            <person name="San Lucas F."/>
            <person name="Warren J."/>
            <person name="Zhang J."/>
            <person name="Zhao Z."/>
            <person name="Zhou C."/>
            <person name="Zhu D."/>
            <person name="Lee S."/>
            <person name="Bess C."/>
            <person name="Blankenburg K."/>
            <person name="Forbes L."/>
            <person name="Fu Q."/>
            <person name="Gubbala S."/>
            <person name="Hirani K."/>
            <person name="Jayaseelan J.C."/>
            <person name="Lara F."/>
            <person name="Munidasa M."/>
            <person name="Palculict T."/>
            <person name="Patil S."/>
            <person name="Pu L.-L."/>
            <person name="Saada N."/>
            <person name="Tang L."/>
            <person name="Weissenberger G."/>
            <person name="Zhu Y."/>
            <person name="Hemphill L."/>
            <person name="Shang Y."/>
            <person name="Youmans B."/>
            <person name="Ayvaz T."/>
            <person name="Ross M."/>
            <person name="Santibanez J."/>
            <person name="Aqrawi P."/>
            <person name="Gross S."/>
            <person name="Joshi V."/>
            <person name="Fowler G."/>
            <person name="Nazareth L."/>
            <person name="Reid J."/>
            <person name="Worley K."/>
            <person name="Petrosino J."/>
            <person name="Highlander S."/>
            <person name="Gibbs R."/>
        </authorList>
    </citation>
    <scope>NUCLEOTIDE SEQUENCE [LARGE SCALE GENOMIC DNA]</scope>
    <source>
        <strain evidence="2 3">DSM 16608</strain>
    </source>
</reference>
<protein>
    <submittedName>
        <fullName evidence="2">Uncharacterized protein</fullName>
    </submittedName>
</protein>
<evidence type="ECO:0000313" key="2">
    <source>
        <dbReference type="EMBL" id="EGC19975.1"/>
    </source>
</evidence>
<name>F0F793_9BACT</name>
<proteinExistence type="predicted"/>
<evidence type="ECO:0000313" key="3">
    <source>
        <dbReference type="Proteomes" id="UP000005697"/>
    </source>
</evidence>
<feature type="region of interest" description="Disordered" evidence="1">
    <location>
        <begin position="1"/>
        <end position="46"/>
    </location>
</feature>
<feature type="compositionally biased region" description="Basic and acidic residues" evidence="1">
    <location>
        <begin position="21"/>
        <end position="34"/>
    </location>
</feature>
<dbReference type="Proteomes" id="UP000005697">
    <property type="component" value="Unassembled WGS sequence"/>
</dbReference>
<dbReference type="STRING" id="888743.HMPREF9141_1460"/>
<accession>F0F793</accession>
<dbReference type="EMBL" id="AEWX01000021">
    <property type="protein sequence ID" value="EGC19975.1"/>
    <property type="molecule type" value="Genomic_DNA"/>
</dbReference>
<sequence length="46" mass="4852">MTDGMAVSFRTGGTSMGGKTAVKEEHGGVKEKSVHLLAQTYTQPLN</sequence>
<comment type="caution">
    <text evidence="2">The sequence shown here is derived from an EMBL/GenBank/DDBJ whole genome shotgun (WGS) entry which is preliminary data.</text>
</comment>
<evidence type="ECO:0000256" key="1">
    <source>
        <dbReference type="SAM" id="MobiDB-lite"/>
    </source>
</evidence>
<dbReference type="AlphaFoldDB" id="F0F793"/>
<dbReference type="HOGENOM" id="CLU_3187386_0_0_10"/>
<organism evidence="2 3">
    <name type="scientific">Prevotella multiformis DSM 16608</name>
    <dbReference type="NCBI Taxonomy" id="888743"/>
    <lineage>
        <taxon>Bacteria</taxon>
        <taxon>Pseudomonadati</taxon>
        <taxon>Bacteroidota</taxon>
        <taxon>Bacteroidia</taxon>
        <taxon>Bacteroidales</taxon>
        <taxon>Prevotellaceae</taxon>
        <taxon>Prevotella</taxon>
    </lineage>
</organism>